<dbReference type="AlphaFoldDB" id="A0A537JI99"/>
<dbReference type="NCBIfam" id="TIGR01850">
    <property type="entry name" value="argC"/>
    <property type="match status" value="1"/>
</dbReference>
<evidence type="ECO:0000256" key="1">
    <source>
        <dbReference type="ARBA" id="ARBA00022571"/>
    </source>
</evidence>
<dbReference type="UniPathway" id="UPA00068">
    <property type="reaction ID" value="UER00108"/>
</dbReference>
<sequence length="353" mass="37106">MPVRVSVIGASGYGGAEAVRLLATHPQVHLAHVTADTQANQPLASLYPNLRGFVDLITEALDPAAIGGDSHLVIVSLPSGKAMEIVPELLERGTRVIDVAADFRLKDPAQYPEWYRFAHTAPQYLAEAAYGLPELHRDAIRGARLVANPGCYPAAALIALAPLVRAGAVRREGIVIDAKSGVSGAGRGGRSGGFAFADTNEDVRAYGVPGLDAPGHNHTAEIEQELSDQAGGRVRVTFVPHLIPMTRGLLVTAYAPLARPLTTPDAMALYREAYAGEPFVRVLPGQVLPQTKATAGSNFCDVAVRIDPRAEVAVAIAALDNLGKGAAGQAVQNMNLMLGFPEDAGLRVPALYP</sequence>
<accession>A0A537JI99</accession>
<gene>
    <name evidence="5" type="primary">argC</name>
    <name evidence="7" type="ORF">E6H04_03355</name>
</gene>
<dbReference type="InterPro" id="IPR000534">
    <property type="entry name" value="Semialdehyde_DH_NAD-bd"/>
</dbReference>
<dbReference type="InterPro" id="IPR036291">
    <property type="entry name" value="NAD(P)-bd_dom_sf"/>
</dbReference>
<dbReference type="GO" id="GO:0051287">
    <property type="term" value="F:NAD binding"/>
    <property type="evidence" value="ECO:0007669"/>
    <property type="project" value="InterPro"/>
</dbReference>
<evidence type="ECO:0000256" key="4">
    <source>
        <dbReference type="ARBA" id="ARBA00023002"/>
    </source>
</evidence>
<comment type="similarity">
    <text evidence="5">Belongs to the NAGSA dehydrogenase family. Type 1 subfamily.</text>
</comment>
<protein>
    <recommendedName>
        <fullName evidence="5">N-acetyl-gamma-glutamyl-phosphate reductase</fullName>
        <shortName evidence="5">AGPR</shortName>
        <ecNumber evidence="5">1.2.1.38</ecNumber>
    </recommendedName>
    <alternativeName>
        <fullName evidence="5">N-acetyl-glutamate semialdehyde dehydrogenase</fullName>
        <shortName evidence="5">NAGSA dehydrogenase</shortName>
    </alternativeName>
</protein>
<name>A0A537JI99_9BACT</name>
<dbReference type="InterPro" id="IPR050085">
    <property type="entry name" value="AGPR"/>
</dbReference>
<evidence type="ECO:0000313" key="8">
    <source>
        <dbReference type="Proteomes" id="UP000320048"/>
    </source>
</evidence>
<keyword evidence="4 5" id="KW-0560">Oxidoreductase</keyword>
<dbReference type="SMART" id="SM00859">
    <property type="entry name" value="Semialdhyde_dh"/>
    <property type="match status" value="1"/>
</dbReference>
<dbReference type="CDD" id="cd17895">
    <property type="entry name" value="AGPR_1_N"/>
    <property type="match status" value="1"/>
</dbReference>
<dbReference type="SUPFAM" id="SSF51735">
    <property type="entry name" value="NAD(P)-binding Rossmann-fold domains"/>
    <property type="match status" value="1"/>
</dbReference>
<keyword evidence="1 5" id="KW-0055">Arginine biosynthesis</keyword>
<feature type="active site" evidence="5">
    <location>
        <position position="151"/>
    </location>
</feature>
<comment type="catalytic activity">
    <reaction evidence="5">
        <text>N-acetyl-L-glutamate 5-semialdehyde + phosphate + NADP(+) = N-acetyl-L-glutamyl 5-phosphate + NADPH + H(+)</text>
        <dbReference type="Rhea" id="RHEA:21588"/>
        <dbReference type="ChEBI" id="CHEBI:15378"/>
        <dbReference type="ChEBI" id="CHEBI:29123"/>
        <dbReference type="ChEBI" id="CHEBI:43474"/>
        <dbReference type="ChEBI" id="CHEBI:57783"/>
        <dbReference type="ChEBI" id="CHEBI:57936"/>
        <dbReference type="ChEBI" id="CHEBI:58349"/>
        <dbReference type="EC" id="1.2.1.38"/>
    </reaction>
</comment>
<dbReference type="GO" id="GO:0070401">
    <property type="term" value="F:NADP+ binding"/>
    <property type="evidence" value="ECO:0007669"/>
    <property type="project" value="InterPro"/>
</dbReference>
<dbReference type="Gene3D" id="3.30.360.10">
    <property type="entry name" value="Dihydrodipicolinate Reductase, domain 2"/>
    <property type="match status" value="1"/>
</dbReference>
<dbReference type="Gene3D" id="3.40.50.720">
    <property type="entry name" value="NAD(P)-binding Rossmann-like Domain"/>
    <property type="match status" value="1"/>
</dbReference>
<reference evidence="7 8" key="1">
    <citation type="journal article" date="2019" name="Nat. Microbiol.">
        <title>Mediterranean grassland soil C-N compound turnover is dependent on rainfall and depth, and is mediated by genomically divergent microorganisms.</title>
        <authorList>
            <person name="Diamond S."/>
            <person name="Andeer P.F."/>
            <person name="Li Z."/>
            <person name="Crits-Christoph A."/>
            <person name="Burstein D."/>
            <person name="Anantharaman K."/>
            <person name="Lane K.R."/>
            <person name="Thomas B.C."/>
            <person name="Pan C."/>
            <person name="Northen T.R."/>
            <person name="Banfield J.F."/>
        </authorList>
    </citation>
    <scope>NUCLEOTIDE SEQUENCE [LARGE SCALE GENOMIC DNA]</scope>
    <source>
        <strain evidence="7">NP_7</strain>
    </source>
</reference>
<dbReference type="PANTHER" id="PTHR32338">
    <property type="entry name" value="N-ACETYL-GAMMA-GLUTAMYL-PHOSPHATE REDUCTASE, CHLOROPLASTIC-RELATED-RELATED"/>
    <property type="match status" value="1"/>
</dbReference>
<keyword evidence="5" id="KW-0963">Cytoplasm</keyword>
<dbReference type="GO" id="GO:0003942">
    <property type="term" value="F:N-acetyl-gamma-glutamyl-phosphate reductase activity"/>
    <property type="evidence" value="ECO:0007669"/>
    <property type="project" value="UniProtKB-UniRule"/>
</dbReference>
<feature type="domain" description="Semialdehyde dehydrogenase NAD-binding" evidence="6">
    <location>
        <begin position="4"/>
        <end position="143"/>
    </location>
</feature>
<dbReference type="Pfam" id="PF01118">
    <property type="entry name" value="Semialdhyde_dh"/>
    <property type="match status" value="1"/>
</dbReference>
<dbReference type="Pfam" id="PF22698">
    <property type="entry name" value="Semialdhyde_dhC_1"/>
    <property type="match status" value="1"/>
</dbReference>
<evidence type="ECO:0000256" key="3">
    <source>
        <dbReference type="ARBA" id="ARBA00022857"/>
    </source>
</evidence>
<comment type="pathway">
    <text evidence="5">Amino-acid biosynthesis; L-arginine biosynthesis; N(2)-acetyl-L-ornithine from L-glutamate: step 3/4.</text>
</comment>
<evidence type="ECO:0000256" key="5">
    <source>
        <dbReference type="HAMAP-Rule" id="MF_00150"/>
    </source>
</evidence>
<keyword evidence="2 5" id="KW-0028">Amino-acid biosynthesis</keyword>
<dbReference type="SUPFAM" id="SSF55347">
    <property type="entry name" value="Glyceraldehyde-3-phosphate dehydrogenase-like, C-terminal domain"/>
    <property type="match status" value="1"/>
</dbReference>
<keyword evidence="3 5" id="KW-0521">NADP</keyword>
<dbReference type="EMBL" id="VBAO01000082">
    <property type="protein sequence ID" value="TMI83261.1"/>
    <property type="molecule type" value="Genomic_DNA"/>
</dbReference>
<evidence type="ECO:0000259" key="6">
    <source>
        <dbReference type="SMART" id="SM00859"/>
    </source>
</evidence>
<dbReference type="GO" id="GO:0005737">
    <property type="term" value="C:cytoplasm"/>
    <property type="evidence" value="ECO:0007669"/>
    <property type="project" value="UniProtKB-SubCell"/>
</dbReference>
<evidence type="ECO:0000313" key="7">
    <source>
        <dbReference type="EMBL" id="TMI83261.1"/>
    </source>
</evidence>
<dbReference type="Proteomes" id="UP000320048">
    <property type="component" value="Unassembled WGS sequence"/>
</dbReference>
<organism evidence="7 8">
    <name type="scientific">Candidatus Segetimicrobium genomatis</name>
    <dbReference type="NCBI Taxonomy" id="2569760"/>
    <lineage>
        <taxon>Bacteria</taxon>
        <taxon>Bacillati</taxon>
        <taxon>Candidatus Sysuimicrobiota</taxon>
        <taxon>Candidatus Sysuimicrobiia</taxon>
        <taxon>Candidatus Sysuimicrobiales</taxon>
        <taxon>Candidatus Segetimicrobiaceae</taxon>
        <taxon>Candidatus Segetimicrobium</taxon>
    </lineage>
</organism>
<dbReference type="InterPro" id="IPR000706">
    <property type="entry name" value="AGPR_type-1"/>
</dbReference>
<dbReference type="HAMAP" id="MF_00150">
    <property type="entry name" value="ArgC_type1"/>
    <property type="match status" value="1"/>
</dbReference>
<comment type="caution">
    <text evidence="7">The sequence shown here is derived from an EMBL/GenBank/DDBJ whole genome shotgun (WGS) entry which is preliminary data.</text>
</comment>
<dbReference type="CDD" id="cd23934">
    <property type="entry name" value="AGPR_1_C"/>
    <property type="match status" value="1"/>
</dbReference>
<dbReference type="InterPro" id="IPR058924">
    <property type="entry name" value="AGPR_dimerisation_dom"/>
</dbReference>
<evidence type="ECO:0000256" key="2">
    <source>
        <dbReference type="ARBA" id="ARBA00022605"/>
    </source>
</evidence>
<dbReference type="PANTHER" id="PTHR32338:SF10">
    <property type="entry name" value="N-ACETYL-GAMMA-GLUTAMYL-PHOSPHATE REDUCTASE, CHLOROPLASTIC-RELATED"/>
    <property type="match status" value="1"/>
</dbReference>
<proteinExistence type="inferred from homology"/>
<comment type="subcellular location">
    <subcellularLocation>
        <location evidence="5">Cytoplasm</location>
    </subcellularLocation>
</comment>
<dbReference type="EC" id="1.2.1.38" evidence="5"/>
<comment type="function">
    <text evidence="5">Catalyzes the NADPH-dependent reduction of N-acetyl-5-glutamyl phosphate to yield N-acetyl-L-glutamate 5-semialdehyde.</text>
</comment>
<dbReference type="GO" id="GO:0006526">
    <property type="term" value="P:L-arginine biosynthetic process"/>
    <property type="evidence" value="ECO:0007669"/>
    <property type="project" value="UniProtKB-UniRule"/>
</dbReference>